<dbReference type="SUPFAM" id="SSF52440">
    <property type="entry name" value="PreATP-grasp domain"/>
    <property type="match status" value="1"/>
</dbReference>
<dbReference type="InterPro" id="IPR003135">
    <property type="entry name" value="ATP-grasp_carboxylate-amine"/>
</dbReference>
<evidence type="ECO:0000256" key="3">
    <source>
        <dbReference type="ARBA" id="ARBA00022840"/>
    </source>
</evidence>
<dbReference type="Proteomes" id="UP000326287">
    <property type="component" value="Chromosome"/>
</dbReference>
<feature type="binding site" evidence="4">
    <location>
        <position position="82"/>
    </location>
    <ligand>
        <name>ATP</name>
        <dbReference type="ChEBI" id="CHEBI:30616"/>
    </ligand>
</feature>
<dbReference type="SUPFAM" id="SSF51246">
    <property type="entry name" value="Rudiment single hybrid motif"/>
    <property type="match status" value="1"/>
</dbReference>
<evidence type="ECO:0000256" key="1">
    <source>
        <dbReference type="ARBA" id="ARBA00022741"/>
    </source>
</evidence>
<keyword evidence="4 6" id="KW-0436">Ligase</keyword>
<feature type="binding site" evidence="4">
    <location>
        <begin position="239"/>
        <end position="240"/>
    </location>
    <ligand>
        <name>ATP</name>
        <dbReference type="ChEBI" id="CHEBI:30616"/>
    </ligand>
</feature>
<sequence>MKDVWVIGAGQLGRMMQYAGTPLGINVHPVNVDDPTLPAPELPAHGVITAERELWPQTPTGQALQAHGNFKNNTVFGRTADRKTQKELIDALGVATAKWLNVEASTSAEQCYRELGDTVLLKRRSGGYDGRGQLWLKQADGDALPDEWKQTSIAEEKCPFDEEVSLVGARTQSGELVFYPLTRNLHVNGILMASISPLQRLDHLQPQAEQMLGAILNKLEYVGVMAMECFRIGDKLIVNELAPRVHNSGHWTQAGASISQFEMHLRAITELPLPQPLIRNTSVMINLIGVDYDEAWLDFADTQLHWYNKEVRPGRKVGHININDGSIEKLLVSLDNLQSHLSENYGEVLDWVREELRSLAG</sequence>
<feature type="binding site" evidence="4">
    <location>
        <begin position="127"/>
        <end position="133"/>
    </location>
    <ligand>
        <name>ATP</name>
        <dbReference type="ChEBI" id="CHEBI:30616"/>
    </ligand>
</feature>
<dbReference type="KEGG" id="halc:EY643_12020"/>
<feature type="binding site" evidence="4">
    <location>
        <position position="122"/>
    </location>
    <ligand>
        <name>ATP</name>
        <dbReference type="ChEBI" id="CHEBI:30616"/>
    </ligand>
</feature>
<gene>
    <name evidence="4" type="primary">purK</name>
    <name evidence="6" type="ORF">EY643_12020</name>
</gene>
<dbReference type="RefSeq" id="WP_153239474.1">
    <property type="nucleotide sequence ID" value="NZ_CP036422.1"/>
</dbReference>
<dbReference type="Gene3D" id="3.30.1490.20">
    <property type="entry name" value="ATP-grasp fold, A domain"/>
    <property type="match status" value="1"/>
</dbReference>
<dbReference type="OrthoDB" id="9804625at2"/>
<dbReference type="GO" id="GO:0005524">
    <property type="term" value="F:ATP binding"/>
    <property type="evidence" value="ECO:0007669"/>
    <property type="project" value="UniProtKB-UniRule"/>
</dbReference>
<dbReference type="GO" id="GO:0006189">
    <property type="term" value="P:'de novo' IMP biosynthetic process"/>
    <property type="evidence" value="ECO:0007669"/>
    <property type="project" value="UniProtKB-UniRule"/>
</dbReference>
<reference evidence="6 7" key="1">
    <citation type="submission" date="2019-02" db="EMBL/GenBank/DDBJ databases">
        <authorList>
            <person name="Li S.-H."/>
        </authorList>
    </citation>
    <scope>NUCLEOTIDE SEQUENCE [LARGE SCALE GENOMIC DNA]</scope>
    <source>
        <strain evidence="6 7">IMCC14385</strain>
    </source>
</reference>
<comment type="subunit">
    <text evidence="4">Homodimer.</text>
</comment>
<comment type="pathway">
    <text evidence="4">Purine metabolism; IMP biosynthesis via de novo pathway; 5-amino-1-(5-phospho-D-ribosyl)imidazole-4-carboxylate from 5-amino-1-(5-phospho-D-ribosyl)imidazole (N5-CAIR route): step 1/2.</text>
</comment>
<feature type="binding site" evidence="4">
    <location>
        <position position="163"/>
    </location>
    <ligand>
        <name>ATP</name>
        <dbReference type="ChEBI" id="CHEBI:30616"/>
    </ligand>
</feature>
<evidence type="ECO:0000256" key="4">
    <source>
        <dbReference type="HAMAP-Rule" id="MF_01928"/>
    </source>
</evidence>
<comment type="catalytic activity">
    <reaction evidence="4">
        <text>5-amino-1-(5-phospho-beta-D-ribosyl)imidazole + hydrogencarbonate + ATP = 5-carboxyamino-1-(5-phospho-D-ribosyl)imidazole + ADP + phosphate + 2 H(+)</text>
        <dbReference type="Rhea" id="RHEA:19317"/>
        <dbReference type="ChEBI" id="CHEBI:15378"/>
        <dbReference type="ChEBI" id="CHEBI:17544"/>
        <dbReference type="ChEBI" id="CHEBI:30616"/>
        <dbReference type="ChEBI" id="CHEBI:43474"/>
        <dbReference type="ChEBI" id="CHEBI:58730"/>
        <dbReference type="ChEBI" id="CHEBI:137981"/>
        <dbReference type="ChEBI" id="CHEBI:456216"/>
        <dbReference type="EC" id="6.3.4.18"/>
    </reaction>
</comment>
<dbReference type="InterPro" id="IPR011054">
    <property type="entry name" value="Rudment_hybrid_motif"/>
</dbReference>
<feature type="domain" description="ATP-grasp" evidence="5">
    <location>
        <begin position="86"/>
        <end position="269"/>
    </location>
</feature>
<dbReference type="EC" id="6.3.4.18" evidence="4"/>
<comment type="similarity">
    <text evidence="4">Belongs to the PurK/PurT family.</text>
</comment>
<dbReference type="Gene3D" id="3.40.50.20">
    <property type="match status" value="1"/>
</dbReference>
<dbReference type="EMBL" id="CP036422">
    <property type="protein sequence ID" value="QFU76330.1"/>
    <property type="molecule type" value="Genomic_DNA"/>
</dbReference>
<keyword evidence="3 4" id="KW-0067">ATP-binding</keyword>
<dbReference type="Pfam" id="PF02222">
    <property type="entry name" value="ATP-grasp"/>
    <property type="match status" value="1"/>
</dbReference>
<dbReference type="Gene3D" id="3.30.470.20">
    <property type="entry name" value="ATP-grasp fold, B domain"/>
    <property type="match status" value="1"/>
</dbReference>
<dbReference type="InterPro" id="IPR016185">
    <property type="entry name" value="PreATP-grasp_dom_sf"/>
</dbReference>
<dbReference type="PANTHER" id="PTHR11609">
    <property type="entry name" value="PURINE BIOSYNTHESIS PROTEIN 6/7, PUR6/7"/>
    <property type="match status" value="1"/>
</dbReference>
<comment type="function">
    <text evidence="4">Catalyzes the ATP-dependent conversion of 5-aminoimidazole ribonucleotide (AIR) and HCO(3)(-) to N5-carboxyaminoimidazole ribonucleotide (N5-CAIR).</text>
</comment>
<comment type="caution">
    <text evidence="4">Lacks conserved residue(s) required for the propagation of feature annotation.</text>
</comment>
<dbReference type="UniPathway" id="UPA00074">
    <property type="reaction ID" value="UER00942"/>
</dbReference>
<keyword evidence="1 4" id="KW-0547">Nucleotide-binding</keyword>
<keyword evidence="7" id="KW-1185">Reference proteome</keyword>
<dbReference type="Pfam" id="PF17769">
    <property type="entry name" value="PurK_C"/>
    <property type="match status" value="1"/>
</dbReference>
<dbReference type="GO" id="GO:0005829">
    <property type="term" value="C:cytosol"/>
    <property type="evidence" value="ECO:0007669"/>
    <property type="project" value="TreeGrafter"/>
</dbReference>
<protein>
    <recommendedName>
        <fullName evidence="4">N5-carboxyaminoimidazole ribonucleotide synthase</fullName>
        <shortName evidence="4">N5-CAIR synthase</shortName>
        <ecNumber evidence="4">6.3.4.18</ecNumber>
    </recommendedName>
    <alternativeName>
        <fullName evidence="4">5-(carboxyamino)imidazole ribonucleotide synthetase</fullName>
    </alternativeName>
</protein>
<dbReference type="PANTHER" id="PTHR11609:SF5">
    <property type="entry name" value="PHOSPHORIBOSYLAMINOIMIDAZOLE CARBOXYLASE"/>
    <property type="match status" value="1"/>
</dbReference>
<accession>A0A5P9NKG0</accession>
<evidence type="ECO:0000313" key="7">
    <source>
        <dbReference type="Proteomes" id="UP000326287"/>
    </source>
</evidence>
<proteinExistence type="inferred from homology"/>
<dbReference type="GO" id="GO:0046872">
    <property type="term" value="F:metal ion binding"/>
    <property type="evidence" value="ECO:0007669"/>
    <property type="project" value="InterPro"/>
</dbReference>
<dbReference type="AlphaFoldDB" id="A0A5P9NKG0"/>
<dbReference type="InterPro" id="IPR005875">
    <property type="entry name" value="PurK"/>
</dbReference>
<evidence type="ECO:0000259" key="5">
    <source>
        <dbReference type="PROSITE" id="PS50975"/>
    </source>
</evidence>
<dbReference type="PROSITE" id="PS50975">
    <property type="entry name" value="ATP_GRASP"/>
    <property type="match status" value="1"/>
</dbReference>
<dbReference type="NCBIfam" id="NF004678">
    <property type="entry name" value="PRK06019.1-4"/>
    <property type="match status" value="1"/>
</dbReference>
<name>A0A5P9NKG0_9GAMM</name>
<dbReference type="GO" id="GO:0004638">
    <property type="term" value="F:phosphoribosylaminoimidazole carboxylase activity"/>
    <property type="evidence" value="ECO:0007669"/>
    <property type="project" value="InterPro"/>
</dbReference>
<evidence type="ECO:0000313" key="6">
    <source>
        <dbReference type="EMBL" id="QFU76330.1"/>
    </source>
</evidence>
<keyword evidence="2 4" id="KW-0658">Purine biosynthesis</keyword>
<feature type="binding site" evidence="4">
    <location>
        <position position="186"/>
    </location>
    <ligand>
        <name>ATP</name>
        <dbReference type="ChEBI" id="CHEBI:30616"/>
    </ligand>
</feature>
<dbReference type="HAMAP" id="MF_01928">
    <property type="entry name" value="PurK"/>
    <property type="match status" value="1"/>
</dbReference>
<dbReference type="InterPro" id="IPR013815">
    <property type="entry name" value="ATP_grasp_subdomain_1"/>
</dbReference>
<dbReference type="InterPro" id="IPR011761">
    <property type="entry name" value="ATP-grasp"/>
</dbReference>
<organism evidence="6 7">
    <name type="scientific">Halioglobus maricola</name>
    <dbReference type="NCBI Taxonomy" id="2601894"/>
    <lineage>
        <taxon>Bacteria</taxon>
        <taxon>Pseudomonadati</taxon>
        <taxon>Pseudomonadota</taxon>
        <taxon>Gammaproteobacteria</taxon>
        <taxon>Cellvibrionales</taxon>
        <taxon>Halieaceae</taxon>
        <taxon>Halioglobus</taxon>
    </lineage>
</organism>
<dbReference type="GO" id="GO:0034028">
    <property type="term" value="F:5-(carboxyamino)imidazole ribonucleotide synthase activity"/>
    <property type="evidence" value="ECO:0007669"/>
    <property type="project" value="UniProtKB-UniRule"/>
</dbReference>
<dbReference type="SUPFAM" id="SSF56059">
    <property type="entry name" value="Glutathione synthetase ATP-binding domain-like"/>
    <property type="match status" value="1"/>
</dbReference>
<evidence type="ECO:0000256" key="2">
    <source>
        <dbReference type="ARBA" id="ARBA00022755"/>
    </source>
</evidence>
<dbReference type="InterPro" id="IPR040686">
    <property type="entry name" value="PurK_C"/>
</dbReference>